<dbReference type="EMBL" id="QXGH01000052">
    <property type="protein sequence ID" value="RHW23241.1"/>
    <property type="molecule type" value="Genomic_DNA"/>
</dbReference>
<dbReference type="OrthoDB" id="194758at2"/>
<evidence type="ECO:0000313" key="2">
    <source>
        <dbReference type="EMBL" id="RHW23241.1"/>
    </source>
</evidence>
<gene>
    <name evidence="2" type="ORF">D0Z08_30670</name>
</gene>
<keyword evidence="3" id="KW-1185">Reference proteome</keyword>
<proteinExistence type="predicted"/>
<name>A0A417XSK1_9ACTN</name>
<dbReference type="Pfam" id="PF12728">
    <property type="entry name" value="HTH_17"/>
    <property type="match status" value="1"/>
</dbReference>
<dbReference type="Proteomes" id="UP000283644">
    <property type="component" value="Unassembled WGS sequence"/>
</dbReference>
<reference evidence="2 3" key="1">
    <citation type="submission" date="2018-09" db="EMBL/GenBank/DDBJ databases">
        <title>Genome sequencing of Nocardioides immobilis CCTCC AB 2017083 for comparison to Nocardioides silvaticus.</title>
        <authorList>
            <person name="Li C."/>
            <person name="Wang G."/>
        </authorList>
    </citation>
    <scope>NUCLEOTIDE SEQUENCE [LARGE SCALE GENOMIC DNA]</scope>
    <source>
        <strain evidence="2 3">CCTCC AB 2017083</strain>
    </source>
</reference>
<sequence length="70" mass="8326">MTIAPISVPEEWDDNGIILFEEFCAFVRIPQRTVRCWRIEGRGPTWQRFNGNGRLYITVRELRRFLRGGQ</sequence>
<comment type="caution">
    <text evidence="2">The sequence shown here is derived from an EMBL/GenBank/DDBJ whole genome shotgun (WGS) entry which is preliminary data.</text>
</comment>
<protein>
    <recommendedName>
        <fullName evidence="1">Helix-turn-helix domain-containing protein</fullName>
    </recommendedName>
</protein>
<organism evidence="2 3">
    <name type="scientific">Nocardioides immobilis</name>
    <dbReference type="NCBI Taxonomy" id="2049295"/>
    <lineage>
        <taxon>Bacteria</taxon>
        <taxon>Bacillati</taxon>
        <taxon>Actinomycetota</taxon>
        <taxon>Actinomycetes</taxon>
        <taxon>Propionibacteriales</taxon>
        <taxon>Nocardioidaceae</taxon>
        <taxon>Nocardioides</taxon>
    </lineage>
</organism>
<accession>A0A417XSK1</accession>
<feature type="domain" description="Helix-turn-helix" evidence="1">
    <location>
        <begin position="21"/>
        <end position="68"/>
    </location>
</feature>
<dbReference type="AlphaFoldDB" id="A0A417XSK1"/>
<evidence type="ECO:0000259" key="1">
    <source>
        <dbReference type="Pfam" id="PF12728"/>
    </source>
</evidence>
<evidence type="ECO:0000313" key="3">
    <source>
        <dbReference type="Proteomes" id="UP000283644"/>
    </source>
</evidence>
<dbReference type="RefSeq" id="WP_118929082.1">
    <property type="nucleotide sequence ID" value="NZ_QXGH01000052.1"/>
</dbReference>
<dbReference type="InterPro" id="IPR041657">
    <property type="entry name" value="HTH_17"/>
</dbReference>